<organism evidence="2 3">
    <name type="scientific">Nocardioides agariphilus</name>
    <dbReference type="NCBI Taxonomy" id="433664"/>
    <lineage>
        <taxon>Bacteria</taxon>
        <taxon>Bacillati</taxon>
        <taxon>Actinomycetota</taxon>
        <taxon>Actinomycetes</taxon>
        <taxon>Propionibacteriales</taxon>
        <taxon>Nocardioidaceae</taxon>
        <taxon>Nocardioides</taxon>
    </lineage>
</organism>
<dbReference type="EMBL" id="JADKPO010000024">
    <property type="protein sequence ID" value="MBF4769381.1"/>
    <property type="molecule type" value="Genomic_DNA"/>
</dbReference>
<comment type="similarity">
    <text evidence="1">Belongs to the LacAB/RpiB family.</text>
</comment>
<keyword evidence="2" id="KW-0413">Isomerase</keyword>
<comment type="caution">
    <text evidence="2">The sequence shown here is derived from an EMBL/GenBank/DDBJ whole genome shotgun (WGS) entry which is preliminary data.</text>
</comment>
<protein>
    <submittedName>
        <fullName evidence="2">RpiB/LacA/LacB family sugar-phosphate isomerase</fullName>
    </submittedName>
</protein>
<dbReference type="PANTHER" id="PTHR30345:SF0">
    <property type="entry name" value="DNA DAMAGE-REPAIR_TOLERATION PROTEIN DRT102"/>
    <property type="match status" value="1"/>
</dbReference>
<sequence>MHIAVAADHNGLPLKAELVRRLAADGHDVIDRGSHLEGVVDYPLLCFAVCRLVVSGEADWGLVIGGSGQGEVIACNKVRGIRAGLGYSTFAAEISRGNNDANVLVLGAKVVTPELAFDVITTWLETPFRGGVHQARLDQIAALESRPYPGEDWRQD</sequence>
<dbReference type="Proteomes" id="UP000660668">
    <property type="component" value="Unassembled WGS sequence"/>
</dbReference>
<dbReference type="RefSeq" id="WP_194697528.1">
    <property type="nucleotide sequence ID" value="NZ_JADKPO010000024.1"/>
</dbReference>
<dbReference type="InterPro" id="IPR003500">
    <property type="entry name" value="RpiB_LacA_LacB"/>
</dbReference>
<dbReference type="Pfam" id="PF02502">
    <property type="entry name" value="LacAB_rpiB"/>
    <property type="match status" value="1"/>
</dbReference>
<dbReference type="PANTHER" id="PTHR30345">
    <property type="entry name" value="RIBOSE-5-PHOSPHATE ISOMERASE B"/>
    <property type="match status" value="1"/>
</dbReference>
<dbReference type="PIRSF" id="PIRSF005384">
    <property type="entry name" value="RpiB_LacA_B"/>
    <property type="match status" value="1"/>
</dbReference>
<name>A0A930VPE5_9ACTN</name>
<dbReference type="NCBIfam" id="TIGR00689">
    <property type="entry name" value="rpiB_lacA_lacB"/>
    <property type="match status" value="1"/>
</dbReference>
<reference evidence="2" key="1">
    <citation type="submission" date="2020-11" db="EMBL/GenBank/DDBJ databases">
        <title>Nocardioides cynanchi sp. nov., isolated from soil of rhizosphere of Cynanchum wilfordii.</title>
        <authorList>
            <person name="Lee J.-S."/>
            <person name="Suh M.K."/>
            <person name="Kim J.-S."/>
        </authorList>
    </citation>
    <scope>NUCLEOTIDE SEQUENCE</scope>
    <source>
        <strain evidence="2">KCTC 19276</strain>
    </source>
</reference>
<dbReference type="SUPFAM" id="SSF89623">
    <property type="entry name" value="Ribose/Galactose isomerase RpiB/AlsB"/>
    <property type="match status" value="1"/>
</dbReference>
<dbReference type="NCBIfam" id="NF004051">
    <property type="entry name" value="PRK05571.1"/>
    <property type="match status" value="1"/>
</dbReference>
<dbReference type="AlphaFoldDB" id="A0A930VPE5"/>
<dbReference type="GO" id="GO:0019316">
    <property type="term" value="P:D-allose catabolic process"/>
    <property type="evidence" value="ECO:0007669"/>
    <property type="project" value="TreeGrafter"/>
</dbReference>
<dbReference type="GO" id="GO:0009052">
    <property type="term" value="P:pentose-phosphate shunt, non-oxidative branch"/>
    <property type="evidence" value="ECO:0007669"/>
    <property type="project" value="TreeGrafter"/>
</dbReference>
<dbReference type="InterPro" id="IPR036569">
    <property type="entry name" value="RpiB_LacA_LacB_sf"/>
</dbReference>
<dbReference type="GO" id="GO:0004751">
    <property type="term" value="F:ribose-5-phosphate isomerase activity"/>
    <property type="evidence" value="ECO:0007669"/>
    <property type="project" value="TreeGrafter"/>
</dbReference>
<evidence type="ECO:0000256" key="1">
    <source>
        <dbReference type="ARBA" id="ARBA00008754"/>
    </source>
</evidence>
<dbReference type="Gene3D" id="3.40.1400.10">
    <property type="entry name" value="Sugar-phosphate isomerase, RpiB/LacA/LacB"/>
    <property type="match status" value="1"/>
</dbReference>
<evidence type="ECO:0000313" key="2">
    <source>
        <dbReference type="EMBL" id="MBF4769381.1"/>
    </source>
</evidence>
<keyword evidence="3" id="KW-1185">Reference proteome</keyword>
<proteinExistence type="inferred from homology"/>
<accession>A0A930VPE5</accession>
<gene>
    <name evidence="2" type="ORF">ISU10_16555</name>
</gene>
<evidence type="ECO:0000313" key="3">
    <source>
        <dbReference type="Proteomes" id="UP000660668"/>
    </source>
</evidence>